<evidence type="ECO:0000313" key="2">
    <source>
        <dbReference type="Proteomes" id="UP000248272"/>
    </source>
</evidence>
<sequence length="33" mass="3783">MPIIIKLRLSLDKIDYSWGFSLGKFYLAAITHA</sequence>
<reference evidence="1 2" key="1">
    <citation type="journal article" date="2018" name="Front. Microbiol.">
        <title>Adaptation of the Freshwater Bloom-Forming Cyanobacterium Microcystis aeruginosa to Brackish Water Is Driven by Recent Horizontal Transfer of Sucrose Genes.</title>
        <authorList>
            <person name="Tanabe Y."/>
            <person name="Hodoki Y."/>
            <person name="Sano T."/>
            <person name="Tada K."/>
            <person name="Watanabe M.M."/>
        </authorList>
    </citation>
    <scope>NUCLEOTIDE SEQUENCE [LARGE SCALE GENOMIC DNA]</scope>
    <source>
        <strain evidence="1 2">Sj</strain>
    </source>
</reference>
<dbReference type="EMBL" id="BDSG01000154">
    <property type="protein sequence ID" value="GBL12419.1"/>
    <property type="molecule type" value="Genomic_DNA"/>
</dbReference>
<dbReference type="AlphaFoldDB" id="A0A2Z6UU32"/>
<dbReference type="Proteomes" id="UP000248272">
    <property type="component" value="Unassembled WGS sequence"/>
</dbReference>
<gene>
    <name evidence="1" type="ORF">MSj_03935</name>
</gene>
<organism evidence="1 2">
    <name type="scientific">Microcystis aeruginosa Sj</name>
    <dbReference type="NCBI Taxonomy" id="1979544"/>
    <lineage>
        <taxon>Bacteria</taxon>
        <taxon>Bacillati</taxon>
        <taxon>Cyanobacteriota</taxon>
        <taxon>Cyanophyceae</taxon>
        <taxon>Oscillatoriophycideae</taxon>
        <taxon>Chroococcales</taxon>
        <taxon>Microcystaceae</taxon>
        <taxon>Microcystis</taxon>
    </lineage>
</organism>
<proteinExistence type="predicted"/>
<evidence type="ECO:0000313" key="1">
    <source>
        <dbReference type="EMBL" id="GBL12419.1"/>
    </source>
</evidence>
<name>A0A2Z6UU32_MICAE</name>
<protein>
    <submittedName>
        <fullName evidence="1">Uncharacterized protein</fullName>
    </submittedName>
</protein>
<accession>A0A2Z6UU32</accession>
<comment type="caution">
    <text evidence="1">The sequence shown here is derived from an EMBL/GenBank/DDBJ whole genome shotgun (WGS) entry which is preliminary data.</text>
</comment>